<reference evidence="2 3" key="1">
    <citation type="submission" date="2018-04" db="EMBL/GenBank/DDBJ databases">
        <title>Pararhodobacter oceanense sp. nov., isolated from marine intertidal sediment.</title>
        <authorList>
            <person name="Wang X.-L."/>
            <person name="Du Z.-J."/>
        </authorList>
    </citation>
    <scope>NUCLEOTIDE SEQUENCE [LARGE SCALE GENOMIC DNA]</scope>
    <source>
        <strain evidence="2 3">AM505</strain>
    </source>
</reference>
<accession>A0A2T8HVF9</accession>
<keyword evidence="2" id="KW-0418">Kinase</keyword>
<dbReference type="Pfam" id="PF01926">
    <property type="entry name" value="MMR_HSR1"/>
    <property type="match status" value="1"/>
</dbReference>
<dbReference type="InterPro" id="IPR027417">
    <property type="entry name" value="P-loop_NTPase"/>
</dbReference>
<organism evidence="2 3">
    <name type="scientific">Pararhodobacter oceanensis</name>
    <dbReference type="NCBI Taxonomy" id="2172121"/>
    <lineage>
        <taxon>Bacteria</taxon>
        <taxon>Pseudomonadati</taxon>
        <taxon>Pseudomonadota</taxon>
        <taxon>Alphaproteobacteria</taxon>
        <taxon>Rhodobacterales</taxon>
        <taxon>Paracoccaceae</taxon>
        <taxon>Pararhodobacter</taxon>
    </lineage>
</organism>
<dbReference type="CDD" id="cd00882">
    <property type="entry name" value="Ras_like_GTPase"/>
    <property type="match status" value="1"/>
</dbReference>
<dbReference type="GO" id="GO:0005525">
    <property type="term" value="F:GTP binding"/>
    <property type="evidence" value="ECO:0007669"/>
    <property type="project" value="InterPro"/>
</dbReference>
<evidence type="ECO:0000313" key="3">
    <source>
        <dbReference type="Proteomes" id="UP000245911"/>
    </source>
</evidence>
<gene>
    <name evidence="2" type="ORF">DDE20_09910</name>
</gene>
<dbReference type="GO" id="GO:0016301">
    <property type="term" value="F:kinase activity"/>
    <property type="evidence" value="ECO:0007669"/>
    <property type="project" value="UniProtKB-KW"/>
</dbReference>
<dbReference type="Gene3D" id="3.40.50.300">
    <property type="entry name" value="P-loop containing nucleotide triphosphate hydrolases"/>
    <property type="match status" value="1"/>
</dbReference>
<proteinExistence type="predicted"/>
<name>A0A2T8HVF9_9RHOB</name>
<keyword evidence="3" id="KW-1185">Reference proteome</keyword>
<dbReference type="OrthoDB" id="417988at2"/>
<dbReference type="InterPro" id="IPR006073">
    <property type="entry name" value="GTP-bd"/>
</dbReference>
<protein>
    <submittedName>
        <fullName evidence="2">Kinase</fullName>
    </submittedName>
</protein>
<evidence type="ECO:0000259" key="1">
    <source>
        <dbReference type="Pfam" id="PF01926"/>
    </source>
</evidence>
<keyword evidence="2" id="KW-0808">Transferase</keyword>
<dbReference type="SUPFAM" id="SSF52540">
    <property type="entry name" value="P-loop containing nucleoside triphosphate hydrolases"/>
    <property type="match status" value="1"/>
</dbReference>
<dbReference type="EMBL" id="QDKM01000003">
    <property type="protein sequence ID" value="PVH29312.1"/>
    <property type="molecule type" value="Genomic_DNA"/>
</dbReference>
<dbReference type="AlphaFoldDB" id="A0A2T8HVF9"/>
<comment type="caution">
    <text evidence="2">The sequence shown here is derived from an EMBL/GenBank/DDBJ whole genome shotgun (WGS) entry which is preliminary data.</text>
</comment>
<evidence type="ECO:0000313" key="2">
    <source>
        <dbReference type="EMBL" id="PVH29312.1"/>
    </source>
</evidence>
<sequence length="333" mass="34529">MVSKTAQDLDPTLLPVLWLLGKTGAGKTSIVRALTGAGAVGSGFAPGTRSAAVYDFPANEPAVRFLDTRGLGEAGYDFADDLTGAEALAQAVLAVIRYDDPVQAPVLEAVQKVKAPVLLVYTGADLLPDANAQERVRAQIRKALGRDLPFVSMALPAEGMVSGVEALLDALDSFMPKAAATLRRADEARDFIRHRPMVLRYAGIAGASDVAPLIGAMAVPAAQGALLQALAKRHEITLSPARLSVLASALGTGVLVRYAASHMLRQGAKMVPVAGQTLGAAAAAGASFATTYALGRAASAWMYGTARGAVPDQATLRGLYDQALRGARDERAE</sequence>
<feature type="domain" description="G" evidence="1">
    <location>
        <begin position="19"/>
        <end position="121"/>
    </location>
</feature>
<dbReference type="Proteomes" id="UP000245911">
    <property type="component" value="Unassembled WGS sequence"/>
</dbReference>